<sequence length="29" mass="3119">METMTAEFLRAQGATISQTISPAPATRTH</sequence>
<evidence type="ECO:0000313" key="2">
    <source>
        <dbReference type="Proteomes" id="UP001252243"/>
    </source>
</evidence>
<proteinExistence type="predicted"/>
<reference evidence="1 2" key="1">
    <citation type="submission" date="2023-07" db="EMBL/GenBank/DDBJ databases">
        <title>Sorghum-associated microbial communities from plants grown in Nebraska, USA.</title>
        <authorList>
            <person name="Schachtman D."/>
        </authorList>
    </citation>
    <scope>NUCLEOTIDE SEQUENCE [LARGE SCALE GENOMIC DNA]</scope>
    <source>
        <strain evidence="1 2">BE167</strain>
    </source>
</reference>
<comment type="caution">
    <text evidence="1">The sequence shown here is derived from an EMBL/GenBank/DDBJ whole genome shotgun (WGS) entry which is preliminary data.</text>
</comment>
<dbReference type="EMBL" id="JAVDVQ010000005">
    <property type="protein sequence ID" value="MDR7082299.1"/>
    <property type="molecule type" value="Genomic_DNA"/>
</dbReference>
<keyword evidence="2" id="KW-1185">Reference proteome</keyword>
<dbReference type="Proteomes" id="UP001252243">
    <property type="component" value="Unassembled WGS sequence"/>
</dbReference>
<protein>
    <submittedName>
        <fullName evidence="1">Uncharacterized protein</fullName>
    </submittedName>
</protein>
<gene>
    <name evidence="1" type="ORF">J2X01_001587</name>
</gene>
<evidence type="ECO:0000313" key="1">
    <source>
        <dbReference type="EMBL" id="MDR7082299.1"/>
    </source>
</evidence>
<name>A0ABU1UAS8_9MICC</name>
<accession>A0ABU1UAS8</accession>
<organism evidence="1 2">
    <name type="scientific">Arthrobacter ginsengisoli</name>
    <dbReference type="NCBI Taxonomy" id="1356565"/>
    <lineage>
        <taxon>Bacteria</taxon>
        <taxon>Bacillati</taxon>
        <taxon>Actinomycetota</taxon>
        <taxon>Actinomycetes</taxon>
        <taxon>Micrococcales</taxon>
        <taxon>Micrococcaceae</taxon>
        <taxon>Arthrobacter</taxon>
    </lineage>
</organism>